<evidence type="ECO:0000256" key="6">
    <source>
        <dbReference type="SAM" id="Phobius"/>
    </source>
</evidence>
<reference evidence="7" key="1">
    <citation type="submission" date="2020-07" db="EMBL/GenBank/DDBJ databases">
        <authorList>
            <person name="Nieuwenhuis M."/>
            <person name="Van De Peppel L.J.J."/>
        </authorList>
    </citation>
    <scope>NUCLEOTIDE SEQUENCE</scope>
    <source>
        <strain evidence="7">AP01</strain>
        <tissue evidence="7">Mycelium</tissue>
    </source>
</reference>
<dbReference type="GO" id="GO:0016020">
    <property type="term" value="C:membrane"/>
    <property type="evidence" value="ECO:0007669"/>
    <property type="project" value="UniProtKB-SubCell"/>
</dbReference>
<dbReference type="SUPFAM" id="SSF103481">
    <property type="entry name" value="Multidrug resistance efflux transporter EmrE"/>
    <property type="match status" value="1"/>
</dbReference>
<name>A0A9P7KC51_9AGAR</name>
<dbReference type="PANTHER" id="PTHR12570:SF65">
    <property type="entry name" value="MAGNESIUM TRANSPORTER NIPA9-RELATED"/>
    <property type="match status" value="1"/>
</dbReference>
<protein>
    <recommendedName>
        <fullName evidence="9">DUF803 domain membrane protein</fullName>
    </recommendedName>
</protein>
<feature type="transmembrane region" description="Helical" evidence="6">
    <location>
        <begin position="255"/>
        <end position="274"/>
    </location>
</feature>
<feature type="transmembrane region" description="Helical" evidence="6">
    <location>
        <begin position="373"/>
        <end position="394"/>
    </location>
</feature>
<dbReference type="Pfam" id="PF05653">
    <property type="entry name" value="Mg_trans_NIPA"/>
    <property type="match status" value="1"/>
</dbReference>
<evidence type="ECO:0000313" key="7">
    <source>
        <dbReference type="EMBL" id="KAG5643784.1"/>
    </source>
</evidence>
<evidence type="ECO:0000313" key="8">
    <source>
        <dbReference type="Proteomes" id="UP000775547"/>
    </source>
</evidence>
<feature type="region of interest" description="Disordered" evidence="5">
    <location>
        <begin position="70"/>
        <end position="159"/>
    </location>
</feature>
<evidence type="ECO:0000256" key="2">
    <source>
        <dbReference type="ARBA" id="ARBA00022692"/>
    </source>
</evidence>
<dbReference type="Proteomes" id="UP000775547">
    <property type="component" value="Unassembled WGS sequence"/>
</dbReference>
<evidence type="ECO:0000256" key="1">
    <source>
        <dbReference type="ARBA" id="ARBA00004141"/>
    </source>
</evidence>
<keyword evidence="8" id="KW-1185">Reference proteome</keyword>
<feature type="transmembrane region" description="Helical" evidence="6">
    <location>
        <begin position="414"/>
        <end position="433"/>
    </location>
</feature>
<feature type="compositionally biased region" description="Polar residues" evidence="5">
    <location>
        <begin position="132"/>
        <end position="159"/>
    </location>
</feature>
<dbReference type="InterPro" id="IPR008521">
    <property type="entry name" value="Mg_trans_NIPA"/>
</dbReference>
<organism evidence="7 8">
    <name type="scientific">Asterophora parasitica</name>
    <dbReference type="NCBI Taxonomy" id="117018"/>
    <lineage>
        <taxon>Eukaryota</taxon>
        <taxon>Fungi</taxon>
        <taxon>Dikarya</taxon>
        <taxon>Basidiomycota</taxon>
        <taxon>Agaricomycotina</taxon>
        <taxon>Agaricomycetes</taxon>
        <taxon>Agaricomycetidae</taxon>
        <taxon>Agaricales</taxon>
        <taxon>Tricholomatineae</taxon>
        <taxon>Lyophyllaceae</taxon>
        <taxon>Asterophora</taxon>
    </lineage>
</organism>
<dbReference type="PANTHER" id="PTHR12570">
    <property type="match status" value="1"/>
</dbReference>
<dbReference type="EMBL" id="JABCKV010000096">
    <property type="protein sequence ID" value="KAG5643784.1"/>
    <property type="molecule type" value="Genomic_DNA"/>
</dbReference>
<accession>A0A9P7KC51</accession>
<dbReference type="GO" id="GO:0015095">
    <property type="term" value="F:magnesium ion transmembrane transporter activity"/>
    <property type="evidence" value="ECO:0007669"/>
    <property type="project" value="InterPro"/>
</dbReference>
<reference evidence="7" key="2">
    <citation type="submission" date="2021-10" db="EMBL/GenBank/DDBJ databases">
        <title>Phylogenomics reveals ancestral predisposition of the termite-cultivated fungus Termitomyces towards a domesticated lifestyle.</title>
        <authorList>
            <person name="Auxier B."/>
            <person name="Grum-Grzhimaylo A."/>
            <person name="Cardenas M.E."/>
            <person name="Lodge J.D."/>
            <person name="Laessoe T."/>
            <person name="Pedersen O."/>
            <person name="Smith M.E."/>
            <person name="Kuyper T.W."/>
            <person name="Franco-Molano E.A."/>
            <person name="Baroni T.J."/>
            <person name="Aanen D.K."/>
        </authorList>
    </citation>
    <scope>NUCLEOTIDE SEQUENCE</scope>
    <source>
        <strain evidence="7">AP01</strain>
        <tissue evidence="7">Mycelium</tissue>
    </source>
</reference>
<dbReference type="InterPro" id="IPR037185">
    <property type="entry name" value="EmrE-like"/>
</dbReference>
<proteinExistence type="predicted"/>
<feature type="transmembrane region" description="Helical" evidence="6">
    <location>
        <begin position="445"/>
        <end position="465"/>
    </location>
</feature>
<gene>
    <name evidence="7" type="ORF">DXG03_009663</name>
</gene>
<keyword evidence="3 6" id="KW-1133">Transmembrane helix</keyword>
<evidence type="ECO:0000256" key="3">
    <source>
        <dbReference type="ARBA" id="ARBA00022989"/>
    </source>
</evidence>
<evidence type="ECO:0000256" key="5">
    <source>
        <dbReference type="SAM" id="MobiDB-lite"/>
    </source>
</evidence>
<feature type="transmembrane region" description="Helical" evidence="6">
    <location>
        <begin position="280"/>
        <end position="299"/>
    </location>
</feature>
<sequence>MPNSRVANDVSYNAPGWQLVLSVAQAWSMGDLPKLATATFTGIMIAITGNVLISLALNLQKLAHKRVQAHRARRNADENGKRNGASDGLRNRRADGPSLDENDEDRVHTPASPTSPPDTGPSEAEPLIPFPHQSSPGSDYGTLPSSTSSRTLEGQDIQLSTPLRRSTFFNRVIPPFLRSKRRDSSLSNSPLQAVFIPVDVMSEEEALRQQSSAQKKPTQKQGLLEDGNETEYLKSKLWCVCLHQLNVCLKRTSRWSGFLLMNVGEMGNFISYAWAPASLVAPLGTFALMANCIFAPVLLGERFRKRDLIGILIAIVGAVTVVLASNASDMSLDPEALLRAISQTAFIIYSCVYVAGAMLLATLSHGEIGRQWVFVDVGLCALFGGEVLCGFTVLSTKAISTLLTMEWITMFSNWITYPVLAVLIFTGVGQIRYLNRALMRFDSKVVIPVQFVLFTLSAIIGSAILYGDFKKAKFHQIVTFLYGCAATFLGVFIIAWAPGANAEVDEEGDSDNRLAFDRSPVSIEEPRLGLGTIGRRRRATLIMPSGARDTPKLRNQNSTVSLIGLSPAQVCFISSTLLDAHCDTFL</sequence>
<feature type="transmembrane region" description="Helical" evidence="6">
    <location>
        <begin position="35"/>
        <end position="57"/>
    </location>
</feature>
<comment type="subcellular location">
    <subcellularLocation>
        <location evidence="1">Membrane</location>
        <topology evidence="1">Multi-pass membrane protein</topology>
    </subcellularLocation>
</comment>
<dbReference type="OrthoDB" id="165382at2759"/>
<feature type="transmembrane region" description="Helical" evidence="6">
    <location>
        <begin position="340"/>
        <end position="361"/>
    </location>
</feature>
<keyword evidence="2 6" id="KW-0812">Transmembrane</keyword>
<dbReference type="AlphaFoldDB" id="A0A9P7KC51"/>
<feature type="transmembrane region" description="Helical" evidence="6">
    <location>
        <begin position="477"/>
        <end position="497"/>
    </location>
</feature>
<evidence type="ECO:0000256" key="4">
    <source>
        <dbReference type="ARBA" id="ARBA00023136"/>
    </source>
</evidence>
<keyword evidence="4 6" id="KW-0472">Membrane</keyword>
<feature type="transmembrane region" description="Helical" evidence="6">
    <location>
        <begin position="308"/>
        <end position="328"/>
    </location>
</feature>
<evidence type="ECO:0008006" key="9">
    <source>
        <dbReference type="Google" id="ProtNLM"/>
    </source>
</evidence>
<comment type="caution">
    <text evidence="7">The sequence shown here is derived from an EMBL/GenBank/DDBJ whole genome shotgun (WGS) entry which is preliminary data.</text>
</comment>